<evidence type="ECO:0000313" key="1">
    <source>
        <dbReference type="EMBL" id="MCI35516.1"/>
    </source>
</evidence>
<dbReference type="EMBL" id="LXQA010224154">
    <property type="protein sequence ID" value="MCI35516.1"/>
    <property type="molecule type" value="Genomic_DNA"/>
</dbReference>
<comment type="caution">
    <text evidence="1">The sequence shown here is derived from an EMBL/GenBank/DDBJ whole genome shotgun (WGS) entry which is preliminary data.</text>
</comment>
<accession>A0A392RI73</accession>
<name>A0A392RI73_9FABA</name>
<sequence length="82" mass="9057">CTQNIHKNNLNQVLSLGLAQRTAGDQIQTISGSLASNGERWRLPRSATKTLAQRAFMFLAQRAYPSLSDASPEFRLSLDNLP</sequence>
<dbReference type="Proteomes" id="UP000265520">
    <property type="component" value="Unassembled WGS sequence"/>
</dbReference>
<proteinExistence type="predicted"/>
<organism evidence="1 2">
    <name type="scientific">Trifolium medium</name>
    <dbReference type="NCBI Taxonomy" id="97028"/>
    <lineage>
        <taxon>Eukaryota</taxon>
        <taxon>Viridiplantae</taxon>
        <taxon>Streptophyta</taxon>
        <taxon>Embryophyta</taxon>
        <taxon>Tracheophyta</taxon>
        <taxon>Spermatophyta</taxon>
        <taxon>Magnoliopsida</taxon>
        <taxon>eudicotyledons</taxon>
        <taxon>Gunneridae</taxon>
        <taxon>Pentapetalae</taxon>
        <taxon>rosids</taxon>
        <taxon>fabids</taxon>
        <taxon>Fabales</taxon>
        <taxon>Fabaceae</taxon>
        <taxon>Papilionoideae</taxon>
        <taxon>50 kb inversion clade</taxon>
        <taxon>NPAAA clade</taxon>
        <taxon>Hologalegina</taxon>
        <taxon>IRL clade</taxon>
        <taxon>Trifolieae</taxon>
        <taxon>Trifolium</taxon>
    </lineage>
</organism>
<protein>
    <submittedName>
        <fullName evidence="1">Uncharacterized protein</fullName>
    </submittedName>
</protein>
<feature type="non-terminal residue" evidence="1">
    <location>
        <position position="1"/>
    </location>
</feature>
<reference evidence="1 2" key="1">
    <citation type="journal article" date="2018" name="Front. Plant Sci.">
        <title>Red Clover (Trifolium pratense) and Zigzag Clover (T. medium) - A Picture of Genomic Similarities and Differences.</title>
        <authorList>
            <person name="Dluhosova J."/>
            <person name="Istvanek J."/>
            <person name="Nedelnik J."/>
            <person name="Repkova J."/>
        </authorList>
    </citation>
    <scope>NUCLEOTIDE SEQUENCE [LARGE SCALE GENOMIC DNA]</scope>
    <source>
        <strain evidence="2">cv. 10/8</strain>
        <tissue evidence="1">Leaf</tissue>
    </source>
</reference>
<evidence type="ECO:0000313" key="2">
    <source>
        <dbReference type="Proteomes" id="UP000265520"/>
    </source>
</evidence>
<dbReference type="AlphaFoldDB" id="A0A392RI73"/>
<keyword evidence="2" id="KW-1185">Reference proteome</keyword>